<sequence>MNQRNQTTCSSLNENMIKNKVSGENISNNTEINSFNYTAYIPTSNWFSLIHNINKSDSCTRTQKPEFIAENNATSKVLNDEGPKIDSSKKTQVDTIKQSFKMNDGVNEDPKWKFTIGRNKSKAISSSRISISINQSTQAKFTADTTNSKRIVSKKKEMVDESKIKNEIQELIATRTIGKSTKLKKTILKALKNYNKNR</sequence>
<protein>
    <submittedName>
        <fullName evidence="1">Uncharacterized protein</fullName>
    </submittedName>
</protein>
<evidence type="ECO:0000313" key="2">
    <source>
        <dbReference type="Proteomes" id="UP000765509"/>
    </source>
</evidence>
<dbReference type="Proteomes" id="UP000765509">
    <property type="component" value="Unassembled WGS sequence"/>
</dbReference>
<reference evidence="1" key="1">
    <citation type="submission" date="2021-03" db="EMBL/GenBank/DDBJ databases">
        <title>Draft genome sequence of rust myrtle Austropuccinia psidii MF-1, a brazilian biotype.</title>
        <authorList>
            <person name="Quecine M.C."/>
            <person name="Pachon D.M.R."/>
            <person name="Bonatelli M.L."/>
            <person name="Correr F.H."/>
            <person name="Franceschini L.M."/>
            <person name="Leite T.F."/>
            <person name="Margarido G.R.A."/>
            <person name="Almeida C.A."/>
            <person name="Ferrarezi J.A."/>
            <person name="Labate C.A."/>
        </authorList>
    </citation>
    <scope>NUCLEOTIDE SEQUENCE</scope>
    <source>
        <strain evidence="1">MF-1</strain>
    </source>
</reference>
<gene>
    <name evidence="1" type="ORF">O181_067803</name>
</gene>
<accession>A0A9Q3EZF9</accession>
<dbReference type="AlphaFoldDB" id="A0A9Q3EZF9"/>
<keyword evidence="2" id="KW-1185">Reference proteome</keyword>
<evidence type="ECO:0000313" key="1">
    <source>
        <dbReference type="EMBL" id="MBW0528088.1"/>
    </source>
</evidence>
<proteinExistence type="predicted"/>
<dbReference type="EMBL" id="AVOT02034061">
    <property type="protein sequence ID" value="MBW0528088.1"/>
    <property type="molecule type" value="Genomic_DNA"/>
</dbReference>
<name>A0A9Q3EZF9_9BASI</name>
<comment type="caution">
    <text evidence="1">The sequence shown here is derived from an EMBL/GenBank/DDBJ whole genome shotgun (WGS) entry which is preliminary data.</text>
</comment>
<organism evidence="1 2">
    <name type="scientific">Austropuccinia psidii MF-1</name>
    <dbReference type="NCBI Taxonomy" id="1389203"/>
    <lineage>
        <taxon>Eukaryota</taxon>
        <taxon>Fungi</taxon>
        <taxon>Dikarya</taxon>
        <taxon>Basidiomycota</taxon>
        <taxon>Pucciniomycotina</taxon>
        <taxon>Pucciniomycetes</taxon>
        <taxon>Pucciniales</taxon>
        <taxon>Sphaerophragmiaceae</taxon>
        <taxon>Austropuccinia</taxon>
    </lineage>
</organism>